<reference evidence="2 3" key="1">
    <citation type="submission" date="2020-08" db="EMBL/GenBank/DDBJ databases">
        <title>Genomic Encyclopedia of Type Strains, Phase IV (KMG-V): Genome sequencing to study the core and pangenomes of soil and plant-associated prokaryotes.</title>
        <authorList>
            <person name="Whitman W."/>
        </authorList>
    </citation>
    <scope>NUCLEOTIDE SEQUENCE [LARGE SCALE GENOMIC DNA]</scope>
    <source>
        <strain evidence="2 3">M8US30</strain>
    </source>
</reference>
<feature type="transmembrane region" description="Helical" evidence="1">
    <location>
        <begin position="448"/>
        <end position="469"/>
    </location>
</feature>
<feature type="transmembrane region" description="Helical" evidence="1">
    <location>
        <begin position="214"/>
        <end position="233"/>
    </location>
</feature>
<gene>
    <name evidence="2" type="ORF">HDF10_001727</name>
</gene>
<feature type="transmembrane region" description="Helical" evidence="1">
    <location>
        <begin position="122"/>
        <end position="148"/>
    </location>
</feature>
<feature type="transmembrane region" description="Helical" evidence="1">
    <location>
        <begin position="271"/>
        <end position="290"/>
    </location>
</feature>
<organism evidence="2 3">
    <name type="scientific">Tunturiibacter lichenicola</name>
    <dbReference type="NCBI Taxonomy" id="2051959"/>
    <lineage>
        <taxon>Bacteria</taxon>
        <taxon>Pseudomonadati</taxon>
        <taxon>Acidobacteriota</taxon>
        <taxon>Terriglobia</taxon>
        <taxon>Terriglobales</taxon>
        <taxon>Acidobacteriaceae</taxon>
        <taxon>Tunturiibacter</taxon>
    </lineage>
</organism>
<name>A0A7W8J9E8_9BACT</name>
<dbReference type="GO" id="GO:0005886">
    <property type="term" value="C:plasma membrane"/>
    <property type="evidence" value="ECO:0007669"/>
    <property type="project" value="TreeGrafter"/>
</dbReference>
<sequence>MTTSTPIDPQLNPQQRPVKVRRQSLLGRTTAFFVFLFERVMPDPFVFAVLLTFLASVLAFLYAPDAAPKQIAAAWYAGVFNLFTFAFQMVIILTAGRALASAPAIRRLLAKIADLPRSPADAVSLIVVVSMAASWVNWGLGLVTAALLAREMAKRIPVDFGWLVAAGYTGYVISTEGLSGSIALSQSTHGSALNIVEKLTGHLTPLSETVFTKYNLIPIAALFVLLPLVFRHIGPTAQNRQPADPARLQEEDDHAVVKEDTGTFGAKLDHAWILNVLLVIFIGSALVLEVIRTHGTIDLNIVIMTLLSLGLLLHWRPAAYVGAIKLAARSSGSLILQYPLYGGLMGIITTTGLAGVLSKVFINYSTAHTLPFFTYLTSMIITLFVPSGGGHWAVQGPFAIPAAIQLHSSLAGTTMAVAMGESVANMIQPFWALPILAIAGIKMRRMMGFMVITFVVSGIVFGLSLLFLLPTP</sequence>
<evidence type="ECO:0000313" key="2">
    <source>
        <dbReference type="EMBL" id="MBB5343752.1"/>
    </source>
</evidence>
<feature type="transmembrane region" description="Helical" evidence="1">
    <location>
        <begin position="75"/>
        <end position="102"/>
    </location>
</feature>
<accession>A0A7W8J9E8</accession>
<keyword evidence="1" id="KW-0472">Membrane</keyword>
<dbReference type="Pfam" id="PF02667">
    <property type="entry name" value="SCFA_trans"/>
    <property type="match status" value="1"/>
</dbReference>
<protein>
    <submittedName>
        <fullName evidence="2">Short-chain fatty acids transporter</fullName>
    </submittedName>
</protein>
<keyword evidence="1" id="KW-0812">Transmembrane</keyword>
<dbReference type="InterPro" id="IPR006160">
    <property type="entry name" value="SCFA_transpt_AtoE"/>
</dbReference>
<comment type="caution">
    <text evidence="2">The sequence shown here is derived from an EMBL/GenBank/DDBJ whole genome shotgun (WGS) entry which is preliminary data.</text>
</comment>
<feature type="transmembrane region" description="Helical" evidence="1">
    <location>
        <begin position="297"/>
        <end position="315"/>
    </location>
</feature>
<proteinExistence type="predicted"/>
<dbReference type="EMBL" id="JACHDZ010000002">
    <property type="protein sequence ID" value="MBB5343752.1"/>
    <property type="molecule type" value="Genomic_DNA"/>
</dbReference>
<evidence type="ECO:0000313" key="3">
    <source>
        <dbReference type="Proteomes" id="UP000569092"/>
    </source>
</evidence>
<keyword evidence="1" id="KW-1133">Transmembrane helix</keyword>
<feature type="transmembrane region" description="Helical" evidence="1">
    <location>
        <begin position="45"/>
        <end position="63"/>
    </location>
</feature>
<feature type="transmembrane region" description="Helical" evidence="1">
    <location>
        <begin position="335"/>
        <end position="357"/>
    </location>
</feature>
<dbReference type="AlphaFoldDB" id="A0A7W8J9E8"/>
<dbReference type="PANTHER" id="PTHR41983:SF2">
    <property type="entry name" value="SHORT-CHAIN FATTY ACID TRANSPORTER-RELATED"/>
    <property type="match status" value="1"/>
</dbReference>
<dbReference type="Proteomes" id="UP000569092">
    <property type="component" value="Unassembled WGS sequence"/>
</dbReference>
<dbReference type="PANTHER" id="PTHR41983">
    <property type="entry name" value="SHORT-CHAIN FATTY ACID TRANSPORTER-RELATED"/>
    <property type="match status" value="1"/>
</dbReference>
<feature type="transmembrane region" description="Helical" evidence="1">
    <location>
        <begin position="369"/>
        <end position="388"/>
    </location>
</feature>
<evidence type="ECO:0000256" key="1">
    <source>
        <dbReference type="SAM" id="Phobius"/>
    </source>
</evidence>